<evidence type="ECO:0000313" key="2">
    <source>
        <dbReference type="EMBL" id="SIO93143.1"/>
    </source>
</evidence>
<sequence>MYASGSDSKKSFSDGKQKTEESGWPPENRYFV</sequence>
<organism evidence="2 3">
    <name type="scientific">Vibrio spartinae</name>
    <dbReference type="NCBI Taxonomy" id="1918945"/>
    <lineage>
        <taxon>Bacteria</taxon>
        <taxon>Pseudomonadati</taxon>
        <taxon>Pseudomonadota</taxon>
        <taxon>Gammaproteobacteria</taxon>
        <taxon>Vibrionales</taxon>
        <taxon>Vibrionaceae</taxon>
        <taxon>Vibrio</taxon>
    </lineage>
</organism>
<protein>
    <submittedName>
        <fullName evidence="2">Uncharacterized protein</fullName>
    </submittedName>
</protein>
<evidence type="ECO:0000313" key="3">
    <source>
        <dbReference type="Proteomes" id="UP000184774"/>
    </source>
</evidence>
<dbReference type="Proteomes" id="UP000184774">
    <property type="component" value="Unassembled WGS sequence"/>
</dbReference>
<evidence type="ECO:0000256" key="1">
    <source>
        <dbReference type="SAM" id="MobiDB-lite"/>
    </source>
</evidence>
<feature type="region of interest" description="Disordered" evidence="1">
    <location>
        <begin position="1"/>
        <end position="32"/>
    </location>
</feature>
<accession>A0A1N6M131</accession>
<proteinExistence type="predicted"/>
<feature type="compositionally biased region" description="Basic and acidic residues" evidence="1">
    <location>
        <begin position="7"/>
        <end position="21"/>
    </location>
</feature>
<gene>
    <name evidence="2" type="ORF">VSP9026_00792</name>
</gene>
<dbReference type="EMBL" id="FSSB01000007">
    <property type="protein sequence ID" value="SIO93143.1"/>
    <property type="molecule type" value="Genomic_DNA"/>
</dbReference>
<dbReference type="AlphaFoldDB" id="A0A1N6M131"/>
<name>A0A1N6M131_9VIBR</name>
<reference evidence="2 3" key="1">
    <citation type="submission" date="2016-12" db="EMBL/GenBank/DDBJ databases">
        <authorList>
            <person name="Song W.-J."/>
            <person name="Kurnit D.M."/>
        </authorList>
    </citation>
    <scope>NUCLEOTIDE SEQUENCE [LARGE SCALE GENOMIC DNA]</scope>
    <source>
        <strain evidence="2 3">CECT 9026</strain>
    </source>
</reference>